<feature type="transmembrane region" description="Helical" evidence="1">
    <location>
        <begin position="131"/>
        <end position="149"/>
    </location>
</feature>
<feature type="transmembrane region" description="Helical" evidence="1">
    <location>
        <begin position="37"/>
        <end position="58"/>
    </location>
</feature>
<protein>
    <submittedName>
        <fullName evidence="3">Uncharacterized protein LOC117236277 isoform X1</fullName>
    </submittedName>
</protein>
<gene>
    <name evidence="3" type="primary">LOC117236277</name>
</gene>
<feature type="transmembrane region" description="Helical" evidence="1">
    <location>
        <begin position="7"/>
        <end position="25"/>
    </location>
</feature>
<reference evidence="3" key="1">
    <citation type="submission" date="2025-08" db="UniProtKB">
        <authorList>
            <consortium name="RefSeq"/>
        </authorList>
    </citation>
    <scope>IDENTIFICATION</scope>
    <source>
        <tissue evidence="3">Muscle</tissue>
    </source>
</reference>
<evidence type="ECO:0000256" key="1">
    <source>
        <dbReference type="SAM" id="Phobius"/>
    </source>
</evidence>
<sequence length="203" mass="23899">MICPSSILAHLAKFFVTVACMRTFSNKYDKTSTWSFHAFQILLSHSILGLLRFGAPFFTSATSVAKYLRIFYNWYSMIVDVISMALFTAGILQGYRITERVWLTIFSLSILPIFFHLQPRRKENQIRRHQLFLNVTITLQLLMIMLVGLRNSNYNVISLIISYIFERFFIDEFCYYYDIPSTDLTQYSLCFVEIFMVFTLNEV</sequence>
<dbReference type="GeneID" id="117236277"/>
<dbReference type="AlphaFoldDB" id="A0A6J3KNZ2"/>
<organism evidence="2 3">
    <name type="scientific">Bombus vosnesenskii</name>
    <dbReference type="NCBI Taxonomy" id="207650"/>
    <lineage>
        <taxon>Eukaryota</taxon>
        <taxon>Metazoa</taxon>
        <taxon>Ecdysozoa</taxon>
        <taxon>Arthropoda</taxon>
        <taxon>Hexapoda</taxon>
        <taxon>Insecta</taxon>
        <taxon>Pterygota</taxon>
        <taxon>Neoptera</taxon>
        <taxon>Endopterygota</taxon>
        <taxon>Hymenoptera</taxon>
        <taxon>Apocrita</taxon>
        <taxon>Aculeata</taxon>
        <taxon>Apoidea</taxon>
        <taxon>Anthophila</taxon>
        <taxon>Apidae</taxon>
        <taxon>Bombus</taxon>
        <taxon>Pyrobombus</taxon>
    </lineage>
</organism>
<dbReference type="KEGG" id="bvk:117236277"/>
<feature type="transmembrane region" description="Helical" evidence="1">
    <location>
        <begin position="101"/>
        <end position="119"/>
    </location>
</feature>
<dbReference type="RefSeq" id="XP_033354973.1">
    <property type="nucleotide sequence ID" value="XM_033499082.1"/>
</dbReference>
<feature type="transmembrane region" description="Helical" evidence="1">
    <location>
        <begin position="70"/>
        <end position="95"/>
    </location>
</feature>
<keyword evidence="1" id="KW-0472">Membrane</keyword>
<name>A0A6J3KNZ2_9HYME</name>
<keyword evidence="1" id="KW-0812">Transmembrane</keyword>
<keyword evidence="2" id="KW-1185">Reference proteome</keyword>
<dbReference type="Proteomes" id="UP000504631">
    <property type="component" value="Unplaced"/>
</dbReference>
<keyword evidence="1" id="KW-1133">Transmembrane helix</keyword>
<proteinExistence type="predicted"/>
<evidence type="ECO:0000313" key="2">
    <source>
        <dbReference type="Proteomes" id="UP000504631"/>
    </source>
</evidence>
<accession>A0A6J3KNZ2</accession>
<evidence type="ECO:0000313" key="3">
    <source>
        <dbReference type="RefSeq" id="XP_033354973.1"/>
    </source>
</evidence>